<comment type="caution">
    <text evidence="2">The sequence shown here is derived from an EMBL/GenBank/DDBJ whole genome shotgun (WGS) entry which is preliminary data.</text>
</comment>
<keyword evidence="3" id="KW-1185">Reference proteome</keyword>
<dbReference type="EMBL" id="NCXM01000010">
    <property type="protein sequence ID" value="OSC28487.1"/>
    <property type="molecule type" value="Genomic_DNA"/>
</dbReference>
<sequence length="93" mass="10228">MRERYFATGQTVTAADVQLIGTGQVDMSDLFRQFGILARQECNDVDASDCFRQAFDVAERMGDGGEPWTAFVGENDSDPTKVRSRGLASIPCM</sequence>
<organism evidence="2 3">
    <name type="scientific">Mycolicibacterium vulneris</name>
    <dbReference type="NCBI Taxonomy" id="547163"/>
    <lineage>
        <taxon>Bacteria</taxon>
        <taxon>Bacillati</taxon>
        <taxon>Actinomycetota</taxon>
        <taxon>Actinomycetes</taxon>
        <taxon>Mycobacteriales</taxon>
        <taxon>Mycobacteriaceae</taxon>
        <taxon>Mycolicibacterium</taxon>
    </lineage>
</organism>
<gene>
    <name evidence="2" type="ORF">B8W69_11855</name>
</gene>
<evidence type="ECO:0000313" key="2">
    <source>
        <dbReference type="EMBL" id="OSC28487.1"/>
    </source>
</evidence>
<evidence type="ECO:0000256" key="1">
    <source>
        <dbReference type="SAM" id="MobiDB-lite"/>
    </source>
</evidence>
<proteinExistence type="predicted"/>
<name>A0A1X2L3I3_9MYCO</name>
<dbReference type="AlphaFoldDB" id="A0A1X2L3I3"/>
<feature type="region of interest" description="Disordered" evidence="1">
    <location>
        <begin position="70"/>
        <end position="93"/>
    </location>
</feature>
<protein>
    <submittedName>
        <fullName evidence="2">Uncharacterized protein</fullName>
    </submittedName>
</protein>
<evidence type="ECO:0000313" key="3">
    <source>
        <dbReference type="Proteomes" id="UP000242320"/>
    </source>
</evidence>
<reference evidence="2 3" key="1">
    <citation type="submission" date="2017-04" db="EMBL/GenBank/DDBJ databases">
        <title>The new phylogeny of genus Mycobacterium.</title>
        <authorList>
            <person name="Tortoli E."/>
            <person name="Trovato A."/>
            <person name="Cirillo D.M."/>
        </authorList>
    </citation>
    <scope>NUCLEOTIDE SEQUENCE [LARGE SCALE GENOMIC DNA]</scope>
    <source>
        <strain evidence="2 3">DSM 45247</strain>
    </source>
</reference>
<dbReference type="Proteomes" id="UP000242320">
    <property type="component" value="Unassembled WGS sequence"/>
</dbReference>
<accession>A0A1X2L3I3</accession>